<proteinExistence type="predicted"/>
<comment type="caution">
    <text evidence="2">The sequence shown here is derived from an EMBL/GenBank/DDBJ whole genome shotgun (WGS) entry which is preliminary data.</text>
</comment>
<dbReference type="Proteomes" id="UP000252519">
    <property type="component" value="Unassembled WGS sequence"/>
</dbReference>
<accession>A0A368GWI9</accession>
<sequence>MQATSVLLFAFFAGVAVCFPEDALIGIRFAPLQRQERETEQLIGIRSWDEGDSSEMVAISPIQLSKAVLPTQEDSPIGGRQRLRTGGFCGDNMAYYKSHCLGMFTDRDEQVRQALYKFCPWFENKCLH</sequence>
<gene>
    <name evidence="2" type="ORF">ANCCAN_05156</name>
</gene>
<reference evidence="2 3" key="1">
    <citation type="submission" date="2014-10" db="EMBL/GenBank/DDBJ databases">
        <title>Draft genome of the hookworm Ancylostoma caninum.</title>
        <authorList>
            <person name="Mitreva M."/>
        </authorList>
    </citation>
    <scope>NUCLEOTIDE SEQUENCE [LARGE SCALE GENOMIC DNA]</scope>
    <source>
        <strain evidence="2 3">Baltimore</strain>
    </source>
</reference>
<name>A0A368GWI9_ANCCA</name>
<feature type="chain" id="PRO_5016845184" evidence="1">
    <location>
        <begin position="19"/>
        <end position="128"/>
    </location>
</feature>
<evidence type="ECO:0000313" key="2">
    <source>
        <dbReference type="EMBL" id="RCN48694.1"/>
    </source>
</evidence>
<evidence type="ECO:0000256" key="1">
    <source>
        <dbReference type="SAM" id="SignalP"/>
    </source>
</evidence>
<keyword evidence="1" id="KW-0732">Signal</keyword>
<organism evidence="2 3">
    <name type="scientific">Ancylostoma caninum</name>
    <name type="common">Dog hookworm</name>
    <dbReference type="NCBI Taxonomy" id="29170"/>
    <lineage>
        <taxon>Eukaryota</taxon>
        <taxon>Metazoa</taxon>
        <taxon>Ecdysozoa</taxon>
        <taxon>Nematoda</taxon>
        <taxon>Chromadorea</taxon>
        <taxon>Rhabditida</taxon>
        <taxon>Rhabditina</taxon>
        <taxon>Rhabditomorpha</taxon>
        <taxon>Strongyloidea</taxon>
        <taxon>Ancylostomatidae</taxon>
        <taxon>Ancylostomatinae</taxon>
        <taxon>Ancylostoma</taxon>
    </lineage>
</organism>
<keyword evidence="3" id="KW-1185">Reference proteome</keyword>
<feature type="signal peptide" evidence="1">
    <location>
        <begin position="1"/>
        <end position="18"/>
    </location>
</feature>
<protein>
    <submittedName>
        <fullName evidence="2">Uncharacterized protein</fullName>
    </submittedName>
</protein>
<dbReference type="EMBL" id="JOJR01000043">
    <property type="protein sequence ID" value="RCN48694.1"/>
    <property type="molecule type" value="Genomic_DNA"/>
</dbReference>
<dbReference type="AlphaFoldDB" id="A0A368GWI9"/>
<evidence type="ECO:0000313" key="3">
    <source>
        <dbReference type="Proteomes" id="UP000252519"/>
    </source>
</evidence>
<dbReference type="OrthoDB" id="5800584at2759"/>